<dbReference type="Pfam" id="PF14912">
    <property type="entry name" value="THEG"/>
    <property type="match status" value="2"/>
</dbReference>
<dbReference type="AlphaFoldDB" id="A0AAV8VJ79"/>
<comment type="caution">
    <text evidence="1">The sequence shown here is derived from an EMBL/GenBank/DDBJ whole genome shotgun (WGS) entry which is preliminary data.</text>
</comment>
<reference evidence="1 2" key="1">
    <citation type="journal article" date="2023" name="Insect Mol. Biol.">
        <title>Genome sequencing provides insights into the evolution of gene families encoding plant cell wall-degrading enzymes in longhorned beetles.</title>
        <authorList>
            <person name="Shin N.R."/>
            <person name="Okamura Y."/>
            <person name="Kirsch R."/>
            <person name="Pauchet Y."/>
        </authorList>
    </citation>
    <scope>NUCLEOTIDE SEQUENCE [LARGE SCALE GENOMIC DNA]</scope>
    <source>
        <strain evidence="1">EAD_L_NR</strain>
    </source>
</reference>
<name>A0AAV8VJ79_9CUCU</name>
<evidence type="ECO:0000313" key="2">
    <source>
        <dbReference type="Proteomes" id="UP001159042"/>
    </source>
</evidence>
<sequence length="302" mass="35585">MDTTTMDCWNIGIIAEPLNQEPPLIKKHIPDKILAILRKYKYFWNWRIEQLSKPNRITRKYVFVDDSQPLKYEKAKEVKLDEEIKFYADQLATPALKNLICNKMDYGKTNRKLNRKLTRNLKKAWKSIYNFYRNREREKKLRNLRRTQAEKKKEEKPKTFARAAVLAIPKKYYQPPPPKKGKIFENYDDLDILAAPKVYIIQPAKRVGVNPRALTYEPTEVVFRLAKLPKRFENQPKPLEPGAVKRAALRYKITPRTEALCVPKTTREKANEDDGFDPWAISKNALKYKPTPRIIELAKARE</sequence>
<dbReference type="SMART" id="SM00705">
    <property type="entry name" value="THEG"/>
    <property type="match status" value="3"/>
</dbReference>
<keyword evidence="2" id="KW-1185">Reference proteome</keyword>
<evidence type="ECO:0000313" key="1">
    <source>
        <dbReference type="EMBL" id="KAJ8913841.1"/>
    </source>
</evidence>
<organism evidence="1 2">
    <name type="scientific">Exocentrus adspersus</name>
    <dbReference type="NCBI Taxonomy" id="1586481"/>
    <lineage>
        <taxon>Eukaryota</taxon>
        <taxon>Metazoa</taxon>
        <taxon>Ecdysozoa</taxon>
        <taxon>Arthropoda</taxon>
        <taxon>Hexapoda</taxon>
        <taxon>Insecta</taxon>
        <taxon>Pterygota</taxon>
        <taxon>Neoptera</taxon>
        <taxon>Endopterygota</taxon>
        <taxon>Coleoptera</taxon>
        <taxon>Polyphaga</taxon>
        <taxon>Cucujiformia</taxon>
        <taxon>Chrysomeloidea</taxon>
        <taxon>Cerambycidae</taxon>
        <taxon>Lamiinae</taxon>
        <taxon>Acanthocinini</taxon>
        <taxon>Exocentrus</taxon>
    </lineage>
</organism>
<evidence type="ECO:0008006" key="3">
    <source>
        <dbReference type="Google" id="ProtNLM"/>
    </source>
</evidence>
<dbReference type="EMBL" id="JANEYG010000086">
    <property type="protein sequence ID" value="KAJ8913841.1"/>
    <property type="molecule type" value="Genomic_DNA"/>
</dbReference>
<accession>A0AAV8VJ79</accession>
<protein>
    <recommendedName>
        <fullName evidence="3">Testicular haploid expressed gene protein-like</fullName>
    </recommendedName>
</protein>
<dbReference type="Proteomes" id="UP001159042">
    <property type="component" value="Unassembled WGS sequence"/>
</dbReference>
<proteinExistence type="predicted"/>
<gene>
    <name evidence="1" type="ORF">NQ315_003750</name>
</gene>
<dbReference type="InterPro" id="IPR006623">
    <property type="entry name" value="THEG"/>
</dbReference>